<dbReference type="PANTHER" id="PTHR16201">
    <property type="entry name" value="SEVEN TRANSMEMBRANE PROTEIN 1-RELATED"/>
    <property type="match status" value="1"/>
</dbReference>
<evidence type="ECO:0000256" key="2">
    <source>
        <dbReference type="ARBA" id="ARBA00022692"/>
    </source>
</evidence>
<feature type="transmembrane region" description="Helical" evidence="8">
    <location>
        <begin position="40"/>
        <end position="58"/>
    </location>
</feature>
<dbReference type="GO" id="GO:0015174">
    <property type="term" value="F:basic amino acid transmembrane transporter activity"/>
    <property type="evidence" value="ECO:0007669"/>
    <property type="project" value="TreeGrafter"/>
</dbReference>
<evidence type="ECO:0000313" key="9">
    <source>
        <dbReference type="EMBL" id="KKZ61685.1"/>
    </source>
</evidence>
<reference evidence="10" key="1">
    <citation type="journal article" date="2015" name="PLoS Genet.">
        <title>The dynamic genome and transcriptome of the human fungal pathogen Blastomyces and close relative Emmonsia.</title>
        <authorList>
            <person name="Munoz J.F."/>
            <person name="Gauthier G.M."/>
            <person name="Desjardins C.A."/>
            <person name="Gallo J.E."/>
            <person name="Holder J."/>
            <person name="Sullivan T.D."/>
            <person name="Marty A.J."/>
            <person name="Carmen J.C."/>
            <person name="Chen Z."/>
            <person name="Ding L."/>
            <person name="Gujja S."/>
            <person name="Magrini V."/>
            <person name="Misas E."/>
            <person name="Mitreva M."/>
            <person name="Priest M."/>
            <person name="Saif S."/>
            <person name="Whiston E.A."/>
            <person name="Young S."/>
            <person name="Zeng Q."/>
            <person name="Goldman W.E."/>
            <person name="Mardis E.R."/>
            <person name="Taylor J.W."/>
            <person name="McEwen J.G."/>
            <person name="Clay O.K."/>
            <person name="Klein B.S."/>
            <person name="Cuomo C.A."/>
        </authorList>
    </citation>
    <scope>NUCLEOTIDE SEQUENCE [LARGE SCALE GENOMIC DNA]</scope>
    <source>
        <strain evidence="10">UAMH 3008</strain>
    </source>
</reference>
<dbReference type="Gene3D" id="1.20.1280.290">
    <property type="match status" value="2"/>
</dbReference>
<feature type="transmembrane region" description="Helical" evidence="8">
    <location>
        <begin position="79"/>
        <end position="101"/>
    </location>
</feature>
<keyword evidence="4 8" id="KW-0472">Membrane</keyword>
<dbReference type="VEuPathDB" id="FungiDB:EMCG_03794"/>
<keyword evidence="2 8" id="KW-0812">Transmembrane</keyword>
<keyword evidence="3 8" id="KW-1133">Transmembrane helix</keyword>
<comment type="catalytic activity">
    <reaction evidence="6">
        <text>L-histidine(out) + L-arginine(in) = L-histidine(in) + L-arginine(out)</text>
        <dbReference type="Rhea" id="RHEA:71063"/>
        <dbReference type="ChEBI" id="CHEBI:32682"/>
        <dbReference type="ChEBI" id="CHEBI:57595"/>
    </reaction>
</comment>
<dbReference type="SMART" id="SM00679">
    <property type="entry name" value="CTNS"/>
    <property type="match status" value="2"/>
</dbReference>
<feature type="transmembrane region" description="Helical" evidence="8">
    <location>
        <begin position="107"/>
        <end position="127"/>
    </location>
</feature>
<evidence type="ECO:0000256" key="6">
    <source>
        <dbReference type="ARBA" id="ARBA00050768"/>
    </source>
</evidence>
<evidence type="ECO:0000256" key="4">
    <source>
        <dbReference type="ARBA" id="ARBA00023136"/>
    </source>
</evidence>
<feature type="transmembrane region" description="Helical" evidence="8">
    <location>
        <begin position="294"/>
        <end position="312"/>
    </location>
</feature>
<gene>
    <name evidence="9" type="ORF">EMCG_03794</name>
</gene>
<dbReference type="Pfam" id="PF04193">
    <property type="entry name" value="PQ-loop"/>
    <property type="match status" value="2"/>
</dbReference>
<organism evidence="9 10">
    <name type="scientific">[Emmonsia] crescens</name>
    <dbReference type="NCBI Taxonomy" id="73230"/>
    <lineage>
        <taxon>Eukaryota</taxon>
        <taxon>Fungi</taxon>
        <taxon>Dikarya</taxon>
        <taxon>Ascomycota</taxon>
        <taxon>Pezizomycotina</taxon>
        <taxon>Eurotiomycetes</taxon>
        <taxon>Eurotiomycetidae</taxon>
        <taxon>Onygenales</taxon>
        <taxon>Ajellomycetaceae</taxon>
        <taxon>Emergomyces</taxon>
    </lineage>
</organism>
<dbReference type="PANTHER" id="PTHR16201:SF34">
    <property type="entry name" value="LYSOSOMAL AMINO ACID TRANSPORTER 1"/>
    <property type="match status" value="1"/>
</dbReference>
<dbReference type="AlphaFoldDB" id="A0A0G2HV90"/>
<dbReference type="Proteomes" id="UP000034164">
    <property type="component" value="Unassembled WGS sequence"/>
</dbReference>
<dbReference type="EMBL" id="LCZI01001250">
    <property type="protein sequence ID" value="KKZ61685.1"/>
    <property type="molecule type" value="Genomic_DNA"/>
</dbReference>
<comment type="similarity">
    <text evidence="5">Belongs to the laat-1 family.</text>
</comment>
<comment type="caution">
    <text evidence="9">The sequence shown here is derived from an EMBL/GenBank/DDBJ whole genome shotgun (WGS) entry which is preliminary data.</text>
</comment>
<evidence type="ECO:0000256" key="3">
    <source>
        <dbReference type="ARBA" id="ARBA00022989"/>
    </source>
</evidence>
<dbReference type="OrthoDB" id="8048523at2759"/>
<dbReference type="InterPro" id="IPR051415">
    <property type="entry name" value="LAAT-1"/>
</dbReference>
<proteinExistence type="inferred from homology"/>
<feature type="region of interest" description="Disordered" evidence="7">
    <location>
        <begin position="166"/>
        <end position="221"/>
    </location>
</feature>
<evidence type="ECO:0000256" key="1">
    <source>
        <dbReference type="ARBA" id="ARBA00004141"/>
    </source>
</evidence>
<evidence type="ECO:0000256" key="5">
    <source>
        <dbReference type="ARBA" id="ARBA00038039"/>
    </source>
</evidence>
<evidence type="ECO:0000256" key="8">
    <source>
        <dbReference type="SAM" id="Phobius"/>
    </source>
</evidence>
<dbReference type="FunFam" id="1.20.1280.290:FF:000009">
    <property type="entry name" value="PQ loop repeat family protein"/>
    <property type="match status" value="1"/>
</dbReference>
<protein>
    <recommendedName>
        <fullName evidence="11">PQ loop repeat protein</fullName>
    </recommendedName>
</protein>
<evidence type="ECO:0000313" key="10">
    <source>
        <dbReference type="Proteomes" id="UP000034164"/>
    </source>
</evidence>
<comment type="subcellular location">
    <subcellularLocation>
        <location evidence="1">Membrane</location>
        <topology evidence="1">Multi-pass membrane protein</topology>
    </subcellularLocation>
</comment>
<dbReference type="GO" id="GO:0034488">
    <property type="term" value="P:basic amino acid transmembrane export from vacuole"/>
    <property type="evidence" value="ECO:0007669"/>
    <property type="project" value="TreeGrafter"/>
</dbReference>
<accession>A0A0G2HV90</accession>
<evidence type="ECO:0000256" key="7">
    <source>
        <dbReference type="SAM" id="MobiDB-lite"/>
    </source>
</evidence>
<feature type="transmembrane region" description="Helical" evidence="8">
    <location>
        <begin position="345"/>
        <end position="366"/>
    </location>
</feature>
<sequence length="435" mass="47632">MPSAWLYNPLVASLPDHCEPSSPFLTFISSHLHTCIPTPLALISSVLGTLSIVSWLFAQLPQIFKNYKLQSTSSLSVWFLIEWCLGDSTNLVGAILLHQAGWQITVAAYYVFVDVVLVFQYYFYTYIKAWQIRRRGYTQASDLGFSDGDIYNDIIPTEGNTILGLSPGSIQQSSEPKTAASKKGLGFDSPLGNSLSRSNEKRHSPSRTIFRAGGSSSVTPSGSPRTILFLSILCAVLANAAATTQNEHNSGPISTQPQSDARQIAGRIVSWSSTFLYLGSRLPQLYKNYSRKSTSGLSPLLFFAAFCGNFFYSSSLLTNPNAWSDLPAYGGGGWVGNEGNNRVEWIGRAVPFFLGAFGVLGMDGAMSIQFLIYKQKNEDVDVAIKLQPAGRGRGRWRRVSGWMKGWIPSVSPERKSPPAETAALIMDGRDRYGSV</sequence>
<evidence type="ECO:0008006" key="11">
    <source>
        <dbReference type="Google" id="ProtNLM"/>
    </source>
</evidence>
<dbReference type="InterPro" id="IPR006603">
    <property type="entry name" value="PQ-loop_rpt"/>
</dbReference>
<name>A0A0G2HV90_9EURO</name>
<dbReference type="GO" id="GO:0000329">
    <property type="term" value="C:fungal-type vacuole membrane"/>
    <property type="evidence" value="ECO:0007669"/>
    <property type="project" value="TreeGrafter"/>
</dbReference>